<dbReference type="EMBL" id="JAINDJ010000002">
    <property type="protein sequence ID" value="KAG9459762.1"/>
    <property type="molecule type" value="Genomic_DNA"/>
</dbReference>
<feature type="region of interest" description="Disordered" evidence="1">
    <location>
        <begin position="138"/>
        <end position="234"/>
    </location>
</feature>
<gene>
    <name evidence="2" type="ORF">H6P81_004270</name>
</gene>
<proteinExistence type="predicted"/>
<feature type="region of interest" description="Disordered" evidence="1">
    <location>
        <begin position="36"/>
        <end position="95"/>
    </location>
</feature>
<organism evidence="2 3">
    <name type="scientific">Aristolochia fimbriata</name>
    <name type="common">White veined hardy Dutchman's pipe vine</name>
    <dbReference type="NCBI Taxonomy" id="158543"/>
    <lineage>
        <taxon>Eukaryota</taxon>
        <taxon>Viridiplantae</taxon>
        <taxon>Streptophyta</taxon>
        <taxon>Embryophyta</taxon>
        <taxon>Tracheophyta</taxon>
        <taxon>Spermatophyta</taxon>
        <taxon>Magnoliopsida</taxon>
        <taxon>Magnoliidae</taxon>
        <taxon>Piperales</taxon>
        <taxon>Aristolochiaceae</taxon>
        <taxon>Aristolochia</taxon>
    </lineage>
</organism>
<sequence length="257" mass="26684">MGGERGARNWFKLPGQPIRAKHLCILILETKFATPRRCPGRRQGSLRATRSGVGPGNEFPRRGNDCPLPQSPPPSASSSASSSASPSASPPLASVPPTSIILRLLPPRLYLFLRPFPPSPLPQPLPLIPLPLSPSPPLPSPPPLRSFPLPHSPSGPFPPPPLPPQVPSPHLPQEGVGEAVSGGGGRQGQAGRRKEGGEGRAPRKLGRSGEETGEGWGGEKFRGREGPIPPGVGPIAVLEGEEGMACGNAPGVANLVP</sequence>
<reference evidence="2 3" key="1">
    <citation type="submission" date="2021-07" db="EMBL/GenBank/DDBJ databases">
        <title>The Aristolochia fimbriata genome: insights into angiosperm evolution, floral development and chemical biosynthesis.</title>
        <authorList>
            <person name="Jiao Y."/>
        </authorList>
    </citation>
    <scope>NUCLEOTIDE SEQUENCE [LARGE SCALE GENOMIC DNA]</scope>
    <source>
        <strain evidence="2">IBCAS-2021</strain>
        <tissue evidence="2">Leaf</tissue>
    </source>
</reference>
<comment type="caution">
    <text evidence="2">The sequence shown here is derived from an EMBL/GenBank/DDBJ whole genome shotgun (WGS) entry which is preliminary data.</text>
</comment>
<name>A0AAV7FHG8_ARIFI</name>
<protein>
    <submittedName>
        <fullName evidence="2">Uncharacterized protein</fullName>
    </submittedName>
</protein>
<feature type="compositionally biased region" description="Low complexity" evidence="1">
    <location>
        <begin position="76"/>
        <end position="95"/>
    </location>
</feature>
<evidence type="ECO:0000313" key="3">
    <source>
        <dbReference type="Proteomes" id="UP000825729"/>
    </source>
</evidence>
<dbReference type="PRINTS" id="PR01217">
    <property type="entry name" value="PRICHEXTENSN"/>
</dbReference>
<evidence type="ECO:0000313" key="2">
    <source>
        <dbReference type="EMBL" id="KAG9459762.1"/>
    </source>
</evidence>
<keyword evidence="3" id="KW-1185">Reference proteome</keyword>
<evidence type="ECO:0000256" key="1">
    <source>
        <dbReference type="SAM" id="MobiDB-lite"/>
    </source>
</evidence>
<accession>A0AAV7FHG8</accession>
<feature type="compositionally biased region" description="Pro residues" evidence="1">
    <location>
        <begin position="138"/>
        <end position="170"/>
    </location>
</feature>
<dbReference type="AlphaFoldDB" id="A0AAV7FHG8"/>
<feature type="compositionally biased region" description="Basic and acidic residues" evidence="1">
    <location>
        <begin position="192"/>
        <end position="201"/>
    </location>
</feature>
<dbReference type="Proteomes" id="UP000825729">
    <property type="component" value="Unassembled WGS sequence"/>
</dbReference>